<evidence type="ECO:0000313" key="2">
    <source>
        <dbReference type="EMBL" id="CAA9446736.1"/>
    </source>
</evidence>
<feature type="compositionally biased region" description="Basic residues" evidence="1">
    <location>
        <begin position="1"/>
        <end position="13"/>
    </location>
</feature>
<sequence length="71" mass="7676">DQPHHPRPHRPRRNRDVAPRRSPGQIPTAGGRTGRTRARPGPPARGGSPLGPARGLRRSARRARAGERAGL</sequence>
<feature type="compositionally biased region" description="Low complexity" evidence="1">
    <location>
        <begin position="20"/>
        <end position="30"/>
    </location>
</feature>
<reference evidence="2" key="1">
    <citation type="submission" date="2020-02" db="EMBL/GenBank/DDBJ databases">
        <authorList>
            <person name="Meier V. D."/>
        </authorList>
    </citation>
    <scope>NUCLEOTIDE SEQUENCE</scope>
    <source>
        <strain evidence="2">AVDCRST_MAG66</strain>
    </source>
</reference>
<feature type="compositionally biased region" description="Low complexity" evidence="1">
    <location>
        <begin position="45"/>
        <end position="54"/>
    </location>
</feature>
<accession>A0A6J4QL24</accession>
<dbReference type="AlphaFoldDB" id="A0A6J4QL24"/>
<dbReference type="EMBL" id="CADCUS010000606">
    <property type="protein sequence ID" value="CAA9446736.1"/>
    <property type="molecule type" value="Genomic_DNA"/>
</dbReference>
<protein>
    <submittedName>
        <fullName evidence="2">Uncharacterized protein</fullName>
    </submittedName>
</protein>
<feature type="non-terminal residue" evidence="2">
    <location>
        <position position="71"/>
    </location>
</feature>
<organism evidence="2">
    <name type="scientific">uncultured Pseudonocardia sp</name>
    <dbReference type="NCBI Taxonomy" id="211455"/>
    <lineage>
        <taxon>Bacteria</taxon>
        <taxon>Bacillati</taxon>
        <taxon>Actinomycetota</taxon>
        <taxon>Actinomycetes</taxon>
        <taxon>Pseudonocardiales</taxon>
        <taxon>Pseudonocardiaceae</taxon>
        <taxon>Pseudonocardia</taxon>
        <taxon>environmental samples</taxon>
    </lineage>
</organism>
<name>A0A6J4QL24_9PSEU</name>
<gene>
    <name evidence="2" type="ORF">AVDCRST_MAG66-4482</name>
</gene>
<feature type="non-terminal residue" evidence="2">
    <location>
        <position position="1"/>
    </location>
</feature>
<proteinExistence type="predicted"/>
<evidence type="ECO:0000256" key="1">
    <source>
        <dbReference type="SAM" id="MobiDB-lite"/>
    </source>
</evidence>
<feature type="region of interest" description="Disordered" evidence="1">
    <location>
        <begin position="1"/>
        <end position="71"/>
    </location>
</feature>